<dbReference type="InParanoid" id="S8E451"/>
<evidence type="ECO:0000313" key="2">
    <source>
        <dbReference type="EMBL" id="EPS99896.1"/>
    </source>
</evidence>
<organism evidence="2 3">
    <name type="scientific">Fomitopsis schrenkii</name>
    <name type="common">Brown rot fungus</name>
    <dbReference type="NCBI Taxonomy" id="2126942"/>
    <lineage>
        <taxon>Eukaryota</taxon>
        <taxon>Fungi</taxon>
        <taxon>Dikarya</taxon>
        <taxon>Basidiomycota</taxon>
        <taxon>Agaricomycotina</taxon>
        <taxon>Agaricomycetes</taxon>
        <taxon>Polyporales</taxon>
        <taxon>Fomitopsis</taxon>
    </lineage>
</organism>
<sequence length="132" mass="14927">MPMDTSPVWSPSKIALLGSDRARNVWEEGGRLMKEAEERVHTQIPPSCSPHSADQREGETSAGVQVAENTDATRQLRHWIQHMTRSDLEDLAFKLYGRVVALDQDRNVVLRVFFKLLHEAHDLTVGHGHNHA</sequence>
<evidence type="ECO:0000313" key="3">
    <source>
        <dbReference type="Proteomes" id="UP000015241"/>
    </source>
</evidence>
<dbReference type="AlphaFoldDB" id="S8E451"/>
<name>S8E451_FOMSC</name>
<protein>
    <submittedName>
        <fullName evidence="2">Uncharacterized protein</fullName>
    </submittedName>
</protein>
<gene>
    <name evidence="2" type="ORF">FOMPIDRAFT_1050236</name>
</gene>
<accession>S8E451</accession>
<evidence type="ECO:0000256" key="1">
    <source>
        <dbReference type="SAM" id="MobiDB-lite"/>
    </source>
</evidence>
<dbReference type="Proteomes" id="UP000015241">
    <property type="component" value="Unassembled WGS sequence"/>
</dbReference>
<dbReference type="HOGENOM" id="CLU_1927622_0_0_1"/>
<dbReference type="EMBL" id="KE504153">
    <property type="protein sequence ID" value="EPS99896.1"/>
    <property type="molecule type" value="Genomic_DNA"/>
</dbReference>
<feature type="region of interest" description="Disordered" evidence="1">
    <location>
        <begin position="37"/>
        <end position="68"/>
    </location>
</feature>
<reference evidence="2 3" key="1">
    <citation type="journal article" date="2012" name="Science">
        <title>The Paleozoic origin of enzymatic lignin decomposition reconstructed from 31 fungal genomes.</title>
        <authorList>
            <person name="Floudas D."/>
            <person name="Binder M."/>
            <person name="Riley R."/>
            <person name="Barry K."/>
            <person name="Blanchette R.A."/>
            <person name="Henrissat B."/>
            <person name="Martinez A.T."/>
            <person name="Otillar R."/>
            <person name="Spatafora J.W."/>
            <person name="Yadav J.S."/>
            <person name="Aerts A."/>
            <person name="Benoit I."/>
            <person name="Boyd A."/>
            <person name="Carlson A."/>
            <person name="Copeland A."/>
            <person name="Coutinho P.M."/>
            <person name="de Vries R.P."/>
            <person name="Ferreira P."/>
            <person name="Findley K."/>
            <person name="Foster B."/>
            <person name="Gaskell J."/>
            <person name="Glotzer D."/>
            <person name="Gorecki P."/>
            <person name="Heitman J."/>
            <person name="Hesse C."/>
            <person name="Hori C."/>
            <person name="Igarashi K."/>
            <person name="Jurgens J.A."/>
            <person name="Kallen N."/>
            <person name="Kersten P."/>
            <person name="Kohler A."/>
            <person name="Kuees U."/>
            <person name="Kumar T.K.A."/>
            <person name="Kuo A."/>
            <person name="LaButti K."/>
            <person name="Larrondo L.F."/>
            <person name="Lindquist E."/>
            <person name="Ling A."/>
            <person name="Lombard V."/>
            <person name="Lucas S."/>
            <person name="Lundell T."/>
            <person name="Martin R."/>
            <person name="McLaughlin D.J."/>
            <person name="Morgenstern I."/>
            <person name="Morin E."/>
            <person name="Murat C."/>
            <person name="Nagy L.G."/>
            <person name="Nolan M."/>
            <person name="Ohm R.A."/>
            <person name="Patyshakuliyeva A."/>
            <person name="Rokas A."/>
            <person name="Ruiz-Duenas F.J."/>
            <person name="Sabat G."/>
            <person name="Salamov A."/>
            <person name="Samejima M."/>
            <person name="Schmutz J."/>
            <person name="Slot J.C."/>
            <person name="St John F."/>
            <person name="Stenlid J."/>
            <person name="Sun H."/>
            <person name="Sun S."/>
            <person name="Syed K."/>
            <person name="Tsang A."/>
            <person name="Wiebenga A."/>
            <person name="Young D."/>
            <person name="Pisabarro A."/>
            <person name="Eastwood D.C."/>
            <person name="Martin F."/>
            <person name="Cullen D."/>
            <person name="Grigoriev I.V."/>
            <person name="Hibbett D.S."/>
        </authorList>
    </citation>
    <scope>NUCLEOTIDE SEQUENCE</scope>
    <source>
        <strain evidence="3">FP-58527</strain>
    </source>
</reference>
<proteinExistence type="predicted"/>
<keyword evidence="3" id="KW-1185">Reference proteome</keyword>